<keyword evidence="3" id="KW-0560">Oxidoreductase</keyword>
<dbReference type="CDD" id="cd13854">
    <property type="entry name" value="CuRO_1_MaLCC_like"/>
    <property type="match status" value="1"/>
</dbReference>
<dbReference type="PANTHER" id="PTHR11709">
    <property type="entry name" value="MULTI-COPPER OXIDASE"/>
    <property type="match status" value="1"/>
</dbReference>
<sequence length="597" mass="66340">MSFIDGLTHSLNLTNTLSQVVTNGLSVLGTLDAPYLPKYLSQIPLIGYPWGNRNVSNTNPFEEYPDTGVVRTYDFTVSRGKLAPDGVEKNVMLINGAFPGPLIEANWGDTIQVTVHNNLGEEEEGTSMHWHGLTQKESQWFDGVPGVTQCPIAPNKKMTYSFKADMYGTSWYHSHYSAQYADGIFGPMVIYGPSALPYDIDIGPVMLHDHYHSDYYSLVQGIMTPVTGVLPPPSNNNLINGKMNADCSAVLAPLTCRSNAGLSKFKFEKGKVHRLRLINSGAEGIQKFSIDGHTMKVIANDFVPVKPYDTNVVTLGIGQRTDVLVTANGERTDAVWMRSQINLPCGVSLQGTSLAAIYYDDADTNKAPTTSLPQVFNPIACQNDDLLTTEPYYEFGAQPEPETVETINIDFAVNATGHALFFMDGSSFRVNYDHPVLLLSNAGNNSYPHDPQWNVYNFGSNSSIRIVINNRFPLSHPMHLHGHNFFVLAEGLGVWDGIVRRPNNPQRRDVQLVQGLGYIVLQINADNPGVWPLHCHIAWHVSSGLYVNVVERPDDIRDLAIPESVRQGCRDWWDFSGTEYVNQIDSGLRRPRREIKL</sequence>
<accession>A0A9P4SAG5</accession>
<dbReference type="SUPFAM" id="SSF49503">
    <property type="entry name" value="Cupredoxins"/>
    <property type="match status" value="3"/>
</dbReference>
<comment type="caution">
    <text evidence="8">The sequence shown here is derived from an EMBL/GenBank/DDBJ whole genome shotgun (WGS) entry which is preliminary data.</text>
</comment>
<evidence type="ECO:0000256" key="1">
    <source>
        <dbReference type="ARBA" id="ARBA00010609"/>
    </source>
</evidence>
<dbReference type="PROSITE" id="PS00080">
    <property type="entry name" value="MULTICOPPER_OXIDASE2"/>
    <property type="match status" value="1"/>
</dbReference>
<dbReference type="InterPro" id="IPR033138">
    <property type="entry name" value="Cu_oxidase_CS"/>
</dbReference>
<dbReference type="InterPro" id="IPR011706">
    <property type="entry name" value="Cu-oxidase_C"/>
</dbReference>
<name>A0A9P4SAG5_9PEZI</name>
<reference evidence="8" key="1">
    <citation type="journal article" date="2020" name="Stud. Mycol.">
        <title>101 Dothideomycetes genomes: a test case for predicting lifestyles and emergence of pathogens.</title>
        <authorList>
            <person name="Haridas S."/>
            <person name="Albert R."/>
            <person name="Binder M."/>
            <person name="Bloem J."/>
            <person name="Labutti K."/>
            <person name="Salamov A."/>
            <person name="Andreopoulos B."/>
            <person name="Baker S."/>
            <person name="Barry K."/>
            <person name="Bills G."/>
            <person name="Bluhm B."/>
            <person name="Cannon C."/>
            <person name="Castanera R."/>
            <person name="Culley D."/>
            <person name="Daum C."/>
            <person name="Ezra D."/>
            <person name="Gonzalez J."/>
            <person name="Henrissat B."/>
            <person name="Kuo A."/>
            <person name="Liang C."/>
            <person name="Lipzen A."/>
            <person name="Lutzoni F."/>
            <person name="Magnuson J."/>
            <person name="Mondo S."/>
            <person name="Nolan M."/>
            <person name="Ohm R."/>
            <person name="Pangilinan J."/>
            <person name="Park H.-J."/>
            <person name="Ramirez L."/>
            <person name="Alfaro M."/>
            <person name="Sun H."/>
            <person name="Tritt A."/>
            <person name="Yoshinaga Y."/>
            <person name="Zwiers L.-H."/>
            <person name="Turgeon B."/>
            <person name="Goodwin S."/>
            <person name="Spatafora J."/>
            <person name="Crous P."/>
            <person name="Grigoriev I."/>
        </authorList>
    </citation>
    <scope>NUCLEOTIDE SEQUENCE</scope>
    <source>
        <strain evidence="8">CBS 101060</strain>
    </source>
</reference>
<evidence type="ECO:0000259" key="7">
    <source>
        <dbReference type="Pfam" id="PF07732"/>
    </source>
</evidence>
<keyword evidence="9" id="KW-1185">Reference proteome</keyword>
<dbReference type="InterPro" id="IPR011707">
    <property type="entry name" value="Cu-oxidase-like_N"/>
</dbReference>
<dbReference type="InterPro" id="IPR045087">
    <property type="entry name" value="Cu-oxidase_fam"/>
</dbReference>
<protein>
    <submittedName>
        <fullName evidence="8">Multicopper oxidase</fullName>
    </submittedName>
</protein>
<dbReference type="CDD" id="cd13880">
    <property type="entry name" value="CuRO_2_MaLCC_like"/>
    <property type="match status" value="1"/>
</dbReference>
<dbReference type="Gene3D" id="2.60.40.420">
    <property type="entry name" value="Cupredoxins - blue copper proteins"/>
    <property type="match status" value="3"/>
</dbReference>
<proteinExistence type="inferred from homology"/>
<dbReference type="Pfam" id="PF07732">
    <property type="entry name" value="Cu-oxidase_3"/>
    <property type="match status" value="1"/>
</dbReference>
<keyword evidence="4" id="KW-0186">Copper</keyword>
<dbReference type="EMBL" id="MU006095">
    <property type="protein sequence ID" value="KAF2839016.1"/>
    <property type="molecule type" value="Genomic_DNA"/>
</dbReference>
<dbReference type="InterPro" id="IPR002355">
    <property type="entry name" value="Cu_oxidase_Cu_BS"/>
</dbReference>
<comment type="similarity">
    <text evidence="1">Belongs to the multicopper oxidase family.</text>
</comment>
<gene>
    <name evidence="8" type="ORF">M501DRAFT_1057326</name>
</gene>
<feature type="domain" description="Plastocyanin-like" evidence="5">
    <location>
        <begin position="204"/>
        <end position="342"/>
    </location>
</feature>
<feature type="domain" description="Plastocyanin-like" evidence="6">
    <location>
        <begin position="441"/>
        <end position="554"/>
    </location>
</feature>
<keyword evidence="2" id="KW-0479">Metal-binding</keyword>
<dbReference type="Pfam" id="PF00394">
    <property type="entry name" value="Cu-oxidase"/>
    <property type="match status" value="1"/>
</dbReference>
<dbReference type="GO" id="GO:0016491">
    <property type="term" value="F:oxidoreductase activity"/>
    <property type="evidence" value="ECO:0007669"/>
    <property type="project" value="UniProtKB-KW"/>
</dbReference>
<dbReference type="PANTHER" id="PTHR11709:SF145">
    <property type="entry name" value="LCC1"/>
    <property type="match status" value="1"/>
</dbReference>
<dbReference type="PROSITE" id="PS00079">
    <property type="entry name" value="MULTICOPPER_OXIDASE1"/>
    <property type="match status" value="1"/>
</dbReference>
<feature type="domain" description="Plastocyanin-like" evidence="7">
    <location>
        <begin position="77"/>
        <end position="193"/>
    </location>
</feature>
<dbReference type="GO" id="GO:0005507">
    <property type="term" value="F:copper ion binding"/>
    <property type="evidence" value="ECO:0007669"/>
    <property type="project" value="InterPro"/>
</dbReference>
<dbReference type="InterPro" id="IPR008972">
    <property type="entry name" value="Cupredoxin"/>
</dbReference>
<evidence type="ECO:0000313" key="8">
    <source>
        <dbReference type="EMBL" id="KAF2839016.1"/>
    </source>
</evidence>
<dbReference type="AlphaFoldDB" id="A0A9P4SAG5"/>
<evidence type="ECO:0000259" key="5">
    <source>
        <dbReference type="Pfam" id="PF00394"/>
    </source>
</evidence>
<evidence type="ECO:0000256" key="4">
    <source>
        <dbReference type="ARBA" id="ARBA00023008"/>
    </source>
</evidence>
<evidence type="ECO:0000256" key="2">
    <source>
        <dbReference type="ARBA" id="ARBA00022723"/>
    </source>
</evidence>
<organism evidence="8 9">
    <name type="scientific">Patellaria atrata CBS 101060</name>
    <dbReference type="NCBI Taxonomy" id="1346257"/>
    <lineage>
        <taxon>Eukaryota</taxon>
        <taxon>Fungi</taxon>
        <taxon>Dikarya</taxon>
        <taxon>Ascomycota</taxon>
        <taxon>Pezizomycotina</taxon>
        <taxon>Dothideomycetes</taxon>
        <taxon>Dothideomycetes incertae sedis</taxon>
        <taxon>Patellariales</taxon>
        <taxon>Patellariaceae</taxon>
        <taxon>Patellaria</taxon>
    </lineage>
</organism>
<dbReference type="FunFam" id="2.60.40.420:FF:000021">
    <property type="entry name" value="Extracellular dihydrogeodin oxidase/laccase"/>
    <property type="match status" value="1"/>
</dbReference>
<dbReference type="Pfam" id="PF07731">
    <property type="entry name" value="Cu-oxidase_2"/>
    <property type="match status" value="1"/>
</dbReference>
<evidence type="ECO:0000313" key="9">
    <source>
        <dbReference type="Proteomes" id="UP000799429"/>
    </source>
</evidence>
<evidence type="ECO:0000259" key="6">
    <source>
        <dbReference type="Pfam" id="PF07731"/>
    </source>
</evidence>
<evidence type="ECO:0000256" key="3">
    <source>
        <dbReference type="ARBA" id="ARBA00023002"/>
    </source>
</evidence>
<dbReference type="CDD" id="cd13901">
    <property type="entry name" value="CuRO_3_MaLCC_like"/>
    <property type="match status" value="1"/>
</dbReference>
<dbReference type="Proteomes" id="UP000799429">
    <property type="component" value="Unassembled WGS sequence"/>
</dbReference>
<dbReference type="InterPro" id="IPR001117">
    <property type="entry name" value="Cu-oxidase_2nd"/>
</dbReference>
<dbReference type="OrthoDB" id="2121828at2759"/>